<keyword evidence="1" id="KW-1133">Transmembrane helix</keyword>
<feature type="transmembrane region" description="Helical" evidence="1">
    <location>
        <begin position="84"/>
        <end position="106"/>
    </location>
</feature>
<organism evidence="2 3">
    <name type="scientific">Mya arenaria</name>
    <name type="common">Soft-shell clam</name>
    <dbReference type="NCBI Taxonomy" id="6604"/>
    <lineage>
        <taxon>Eukaryota</taxon>
        <taxon>Metazoa</taxon>
        <taxon>Spiralia</taxon>
        <taxon>Lophotrochozoa</taxon>
        <taxon>Mollusca</taxon>
        <taxon>Bivalvia</taxon>
        <taxon>Autobranchia</taxon>
        <taxon>Heteroconchia</taxon>
        <taxon>Euheterodonta</taxon>
        <taxon>Imparidentia</taxon>
        <taxon>Neoheterodontei</taxon>
        <taxon>Myida</taxon>
        <taxon>Myoidea</taxon>
        <taxon>Myidae</taxon>
        <taxon>Mya</taxon>
    </lineage>
</organism>
<reference evidence="2" key="1">
    <citation type="submission" date="2022-11" db="EMBL/GenBank/DDBJ databases">
        <title>Centuries of genome instability and evolution in soft-shell clam transmissible cancer (bioRxiv).</title>
        <authorList>
            <person name="Hart S.F.M."/>
            <person name="Yonemitsu M.A."/>
            <person name="Giersch R.M."/>
            <person name="Beal B.F."/>
            <person name="Arriagada G."/>
            <person name="Davis B.W."/>
            <person name="Ostrander E.A."/>
            <person name="Goff S.P."/>
            <person name="Metzger M.J."/>
        </authorList>
    </citation>
    <scope>NUCLEOTIDE SEQUENCE</scope>
    <source>
        <strain evidence="2">MELC-2E11</strain>
        <tissue evidence="2">Siphon/mantle</tissue>
    </source>
</reference>
<dbReference type="PANTHER" id="PTHR11161:SF0">
    <property type="entry name" value="O-ACYLTRANSFERASE LIKE PROTEIN"/>
    <property type="match status" value="1"/>
</dbReference>
<keyword evidence="1" id="KW-0812">Transmembrane</keyword>
<protein>
    <submittedName>
        <fullName evidence="2">NRF6-like protein</fullName>
    </submittedName>
</protein>
<accession>A0ABY7EY69</accession>
<sequence length="141" mass="15851">MCFSVYTNAPKLLSAHTGSGAITCVHGIRFLSLTWVILGHTYNYGILSQDETFTADNLLDFVPIYQRFTFQAVIGGGFAVDTFFVLRLTPIYMLVLMAFGCLYQYLGSGPFWPSKIWAAEHCKTNWWTNLLYVNNLVGTDA</sequence>
<evidence type="ECO:0000256" key="1">
    <source>
        <dbReference type="SAM" id="Phobius"/>
    </source>
</evidence>
<feature type="non-terminal residue" evidence="2">
    <location>
        <position position="141"/>
    </location>
</feature>
<dbReference type="InterPro" id="IPR052728">
    <property type="entry name" value="O2_lipid_transport_reg"/>
</dbReference>
<gene>
    <name evidence="2" type="ORF">MAR_004988</name>
</gene>
<keyword evidence="1" id="KW-0472">Membrane</keyword>
<proteinExistence type="predicted"/>
<dbReference type="Proteomes" id="UP001164746">
    <property type="component" value="Chromosome 9"/>
</dbReference>
<keyword evidence="3" id="KW-1185">Reference proteome</keyword>
<dbReference type="PANTHER" id="PTHR11161">
    <property type="entry name" value="O-ACYLTRANSFERASE"/>
    <property type="match status" value="1"/>
</dbReference>
<name>A0ABY7EY69_MYAAR</name>
<dbReference type="EMBL" id="CP111020">
    <property type="protein sequence ID" value="WAR14883.1"/>
    <property type="molecule type" value="Genomic_DNA"/>
</dbReference>
<evidence type="ECO:0000313" key="3">
    <source>
        <dbReference type="Proteomes" id="UP001164746"/>
    </source>
</evidence>
<evidence type="ECO:0000313" key="2">
    <source>
        <dbReference type="EMBL" id="WAR14883.1"/>
    </source>
</evidence>